<feature type="compositionally biased region" description="Basic residues" evidence="2">
    <location>
        <begin position="334"/>
        <end position="356"/>
    </location>
</feature>
<accession>A0A8H7Y9Y5</accession>
<reference evidence="3" key="1">
    <citation type="submission" date="2021-02" db="EMBL/GenBank/DDBJ databases">
        <title>Psilocybe cubensis genome.</title>
        <authorList>
            <person name="Mckernan K.J."/>
            <person name="Crawford S."/>
            <person name="Trippe A."/>
            <person name="Kane L.T."/>
            <person name="Mclaughlin S."/>
        </authorList>
    </citation>
    <scope>NUCLEOTIDE SEQUENCE [LARGE SCALE GENOMIC DNA]</scope>
    <source>
        <strain evidence="3">MGC-MH-2018</strain>
    </source>
</reference>
<dbReference type="EMBL" id="JAFIQS010000001">
    <property type="protein sequence ID" value="KAG5173833.1"/>
    <property type="molecule type" value="Genomic_DNA"/>
</dbReference>
<feature type="region of interest" description="Disordered" evidence="2">
    <location>
        <begin position="561"/>
        <end position="586"/>
    </location>
</feature>
<dbReference type="AlphaFoldDB" id="A0A8H7Y9Y5"/>
<feature type="compositionally biased region" description="Low complexity" evidence="2">
    <location>
        <begin position="408"/>
        <end position="452"/>
    </location>
</feature>
<feature type="region of interest" description="Disordered" evidence="2">
    <location>
        <begin position="330"/>
        <end position="356"/>
    </location>
</feature>
<proteinExistence type="predicted"/>
<protein>
    <submittedName>
        <fullName evidence="3">Uncharacterized protein</fullName>
    </submittedName>
</protein>
<feature type="coiled-coil region" evidence="1">
    <location>
        <begin position="163"/>
        <end position="213"/>
    </location>
</feature>
<name>A0A8H7Y9Y5_PSICU</name>
<evidence type="ECO:0000256" key="2">
    <source>
        <dbReference type="SAM" id="MobiDB-lite"/>
    </source>
</evidence>
<feature type="region of interest" description="Disordered" evidence="2">
    <location>
        <begin position="485"/>
        <end position="518"/>
    </location>
</feature>
<organism evidence="3">
    <name type="scientific">Psilocybe cubensis</name>
    <name type="common">Psychedelic mushroom</name>
    <name type="synonym">Stropharia cubensis</name>
    <dbReference type="NCBI Taxonomy" id="181762"/>
    <lineage>
        <taxon>Eukaryota</taxon>
        <taxon>Fungi</taxon>
        <taxon>Dikarya</taxon>
        <taxon>Basidiomycota</taxon>
        <taxon>Agaricomycotina</taxon>
        <taxon>Agaricomycetes</taxon>
        <taxon>Agaricomycetidae</taxon>
        <taxon>Agaricales</taxon>
        <taxon>Agaricineae</taxon>
        <taxon>Strophariaceae</taxon>
        <taxon>Psilocybe</taxon>
    </lineage>
</organism>
<feature type="compositionally biased region" description="Low complexity" evidence="2">
    <location>
        <begin position="258"/>
        <end position="287"/>
    </location>
</feature>
<feature type="region of interest" description="Disordered" evidence="2">
    <location>
        <begin position="1"/>
        <end position="30"/>
    </location>
</feature>
<comment type="caution">
    <text evidence="3">The sequence shown here is derived from an EMBL/GenBank/DDBJ whole genome shotgun (WGS) entry which is preliminary data.</text>
</comment>
<feature type="compositionally biased region" description="Low complexity" evidence="2">
    <location>
        <begin position="76"/>
        <end position="96"/>
    </location>
</feature>
<feature type="region of interest" description="Disordered" evidence="2">
    <location>
        <begin position="76"/>
        <end position="100"/>
    </location>
</feature>
<feature type="region of interest" description="Disordered" evidence="2">
    <location>
        <begin position="218"/>
        <end position="298"/>
    </location>
</feature>
<keyword evidence="1" id="KW-0175">Coiled coil</keyword>
<feature type="region of interest" description="Disordered" evidence="2">
    <location>
        <begin position="400"/>
        <end position="453"/>
    </location>
</feature>
<evidence type="ECO:0000313" key="3">
    <source>
        <dbReference type="EMBL" id="KAG5173833.1"/>
    </source>
</evidence>
<evidence type="ECO:0000256" key="1">
    <source>
        <dbReference type="SAM" id="Coils"/>
    </source>
</evidence>
<feature type="compositionally biased region" description="Basic and acidic residues" evidence="2">
    <location>
        <begin position="218"/>
        <end position="234"/>
    </location>
</feature>
<gene>
    <name evidence="3" type="ORF">JR316_000490</name>
</gene>
<sequence length="767" mass="85609">MPNQPPTDSVVARRGRSRQVSDSALARQASEERRIHRKLFVFDDDNDNDNDSDMHTHALPIVAPMPMRAAYAPPFMRSASPSPPSSASMSPDYYDSPPSPPLSLSLEDQVHAAWAVDDIHLAKILLLRLKGIEVTSDDDPRIAAVQDEDFDFCFMPHGALLDERDEKRMRELQAEEMARLEERRRVERLRACERKWEEEKRRLRDERVAVLRRKVKKKLADEHETRRAADEERRRTKRNSSRKIVSFQHPQPAPRQPQPQSQSQPHPQSQTRTPFVYDFPSPTSSCPSTPPRTPPLAAKQIQAPPSLDEALAVSFADVLKSMQGALFPHDYDLRRRRSPSPTRTRTRTRTRSQRRKERLLDALLVEIEYSEEERRKRKGKQRALPRRALFPPCPACSSIAPSPPPLSPALSTSSSSSIPRTSSWLSFRNSSASSSTTDLTTPSSSPLSSTKSNWFNSPRPKSWLADHQSLRHSCRPHSLTPVLPADSPLPIELPSAPKPAPISHLGRQRSTSAVRATQDGAGTLVRRMSKFVELAKGFQNAYVTTALFSVAASYDNFEDRNVDGPGKTVVSDDRAPPQSRPKLRPAGYRVSSTDVAIFLDPTPLMLNSSQIANDIAKSASTPRYIPLTSPFPSNGSPRTVLPDPLPYRLYFKPVPAPTRSPFRFNALSELHTMYPSSDYSASANRIPGQVSWRIRSVGNPVHLRLKALHNIMWKRGVQWEGIARETALGGGRERVVGVAYEGIGRSLLTRSASSVPVSLAPSSSSEA</sequence>
<dbReference type="OrthoDB" id="3270558at2759"/>